<dbReference type="RefSeq" id="XP_015187179.1">
    <property type="nucleotide sequence ID" value="XM_015331693.1"/>
</dbReference>
<dbReference type="Proteomes" id="UP000694924">
    <property type="component" value="Unplaced"/>
</dbReference>
<evidence type="ECO:0000313" key="1">
    <source>
        <dbReference type="Proteomes" id="UP000694924"/>
    </source>
</evidence>
<dbReference type="GeneID" id="107072082"/>
<protein>
    <submittedName>
        <fullName evidence="2">Uncharacterized protein LOC107072082</fullName>
    </submittedName>
</protein>
<name>A0ABM1J3Z2_POLDO</name>
<dbReference type="PANTHER" id="PTHR33198:SF20">
    <property type="entry name" value="RETROTRANSPOSON GAG DOMAIN-CONTAINING PROTEIN"/>
    <property type="match status" value="1"/>
</dbReference>
<dbReference type="PANTHER" id="PTHR33198">
    <property type="entry name" value="ANK_REP_REGION DOMAIN-CONTAINING PROTEIN-RELATED"/>
    <property type="match status" value="1"/>
</dbReference>
<keyword evidence="1" id="KW-1185">Reference proteome</keyword>
<evidence type="ECO:0000313" key="2">
    <source>
        <dbReference type="RefSeq" id="XP_015187179.1"/>
    </source>
</evidence>
<gene>
    <name evidence="2" type="primary">LOC107072082</name>
</gene>
<accession>A0ABM1J3Z2</accession>
<sequence>MDIQFGAAKELMMELRPNFEKEMSYEEIKTEFTKYFNIKTPNVIVERQKFNSRVKQPNETIDAFTTDLLKLVGKCEYGLLENYVLRERILHGIGYCTTSALIDAMNDFSIDEIISKEKKVKT</sequence>
<proteinExistence type="predicted"/>
<reference evidence="2" key="1">
    <citation type="submission" date="2025-08" db="UniProtKB">
        <authorList>
            <consortium name="RefSeq"/>
        </authorList>
    </citation>
    <scope>IDENTIFICATION</scope>
    <source>
        <tissue evidence="2">Whole body</tissue>
    </source>
</reference>
<organism evidence="1 2">
    <name type="scientific">Polistes dominula</name>
    <name type="common">European paper wasp</name>
    <name type="synonym">Vespa dominula</name>
    <dbReference type="NCBI Taxonomy" id="743375"/>
    <lineage>
        <taxon>Eukaryota</taxon>
        <taxon>Metazoa</taxon>
        <taxon>Ecdysozoa</taxon>
        <taxon>Arthropoda</taxon>
        <taxon>Hexapoda</taxon>
        <taxon>Insecta</taxon>
        <taxon>Pterygota</taxon>
        <taxon>Neoptera</taxon>
        <taxon>Endopterygota</taxon>
        <taxon>Hymenoptera</taxon>
        <taxon>Apocrita</taxon>
        <taxon>Aculeata</taxon>
        <taxon>Vespoidea</taxon>
        <taxon>Vespidae</taxon>
        <taxon>Polistinae</taxon>
        <taxon>Polistini</taxon>
        <taxon>Polistes</taxon>
    </lineage>
</organism>